<feature type="transmembrane region" description="Helical" evidence="1">
    <location>
        <begin position="7"/>
        <end position="26"/>
    </location>
</feature>
<accession>A0A0D7WBJ2</accession>
<dbReference type="OrthoDB" id="1151040at2"/>
<keyword evidence="1" id="KW-1133">Transmembrane helix</keyword>
<organism evidence="2 3">
    <name type="scientific">Neotamlana sedimentorum</name>
    <dbReference type="NCBI Taxonomy" id="1435349"/>
    <lineage>
        <taxon>Bacteria</taxon>
        <taxon>Pseudomonadati</taxon>
        <taxon>Bacteroidota</taxon>
        <taxon>Flavobacteriia</taxon>
        <taxon>Flavobacteriales</taxon>
        <taxon>Flavobacteriaceae</taxon>
        <taxon>Neotamlana</taxon>
    </lineage>
</organism>
<gene>
    <name evidence="2" type="ORF">PW52_12340</name>
</gene>
<evidence type="ECO:0000313" key="2">
    <source>
        <dbReference type="EMBL" id="KJD35117.1"/>
    </source>
</evidence>
<keyword evidence="1" id="KW-0812">Transmembrane</keyword>
<protein>
    <submittedName>
        <fullName evidence="2">Membrane protein</fullName>
    </submittedName>
</protein>
<keyword evidence="3" id="KW-1185">Reference proteome</keyword>
<keyword evidence="1" id="KW-0472">Membrane</keyword>
<dbReference type="Proteomes" id="UP000032578">
    <property type="component" value="Unassembled WGS sequence"/>
</dbReference>
<dbReference type="AlphaFoldDB" id="A0A0D7WBJ2"/>
<proteinExistence type="predicted"/>
<comment type="caution">
    <text evidence="2">The sequence shown here is derived from an EMBL/GenBank/DDBJ whole genome shotgun (WGS) entry which is preliminary data.</text>
</comment>
<evidence type="ECO:0000256" key="1">
    <source>
        <dbReference type="SAM" id="Phobius"/>
    </source>
</evidence>
<dbReference type="EMBL" id="JTDW01000008">
    <property type="protein sequence ID" value="KJD35117.1"/>
    <property type="molecule type" value="Genomic_DNA"/>
</dbReference>
<sequence>MKFYKIFQYAYLVFAVLFLYDAFTKWEINTTGAYISLGLAALAVFMFFFRRKFGKKFDNRNNSK</sequence>
<evidence type="ECO:0000313" key="3">
    <source>
        <dbReference type="Proteomes" id="UP000032578"/>
    </source>
</evidence>
<name>A0A0D7WBJ2_9FLAO</name>
<feature type="transmembrane region" description="Helical" evidence="1">
    <location>
        <begin position="32"/>
        <end position="49"/>
    </location>
</feature>
<reference evidence="2 3" key="1">
    <citation type="submission" date="2014-11" db="EMBL/GenBank/DDBJ databases">
        <title>Tamlana sedimentorum sp. nov., isolated from shallow sand sediments of the Sea of Japan.</title>
        <authorList>
            <person name="Romanenko L.A."/>
        </authorList>
    </citation>
    <scope>NUCLEOTIDE SEQUENCE [LARGE SCALE GENOMIC DNA]</scope>
    <source>
        <strain evidence="2 3">JCM 19808</strain>
    </source>
</reference>
<dbReference type="PATRIC" id="fig|1435349.4.peg.3463"/>
<dbReference type="STRING" id="1435349.PW52_12340"/>
<dbReference type="RefSeq" id="WP_044633246.1">
    <property type="nucleotide sequence ID" value="NZ_JTDW01000008.1"/>
</dbReference>